<reference evidence="2 4" key="1">
    <citation type="submission" date="2015-03" db="EMBL/GenBank/DDBJ databases">
        <authorList>
            <person name="Murphy D."/>
        </authorList>
    </citation>
    <scope>NUCLEOTIDE SEQUENCE [LARGE SCALE GENOMIC DNA]</scope>
    <source>
        <strain evidence="2 4">D16</strain>
    </source>
</reference>
<organism evidence="2 4">
    <name type="scientific">Mycolicibacterium conceptionense</name>
    <dbReference type="NCBI Taxonomy" id="451644"/>
    <lineage>
        <taxon>Bacteria</taxon>
        <taxon>Bacillati</taxon>
        <taxon>Actinomycetota</taxon>
        <taxon>Actinomycetes</taxon>
        <taxon>Mycobacteriales</taxon>
        <taxon>Mycobacteriaceae</taxon>
        <taxon>Mycolicibacterium</taxon>
    </lineage>
</organism>
<proteinExistence type="predicted"/>
<dbReference type="Proteomes" id="UP000193811">
    <property type="component" value="Unassembled WGS sequence"/>
</dbReference>
<protein>
    <submittedName>
        <fullName evidence="2">Uncharacterized protein</fullName>
    </submittedName>
</protein>
<dbReference type="GeneID" id="44299103"/>
<dbReference type="RefSeq" id="WP_085142222.1">
    <property type="nucleotide sequence ID" value="NZ_LQOP01000029.1"/>
</dbReference>
<dbReference type="EMBL" id="LQOP01000029">
    <property type="protein sequence ID" value="ORV21659.1"/>
    <property type="molecule type" value="Genomic_DNA"/>
</dbReference>
<evidence type="ECO:0000313" key="3">
    <source>
        <dbReference type="EMBL" id="ORV21659.1"/>
    </source>
</evidence>
<keyword evidence="5" id="KW-1185">Reference proteome</keyword>
<accession>A0A0U1DYN1</accession>
<reference evidence="3 5" key="2">
    <citation type="submission" date="2016-01" db="EMBL/GenBank/DDBJ databases">
        <title>The new phylogeny of the genus Mycobacterium.</title>
        <authorList>
            <person name="Tarcisio F."/>
            <person name="Conor M."/>
            <person name="Antonella G."/>
            <person name="Elisabetta G."/>
            <person name="Giulia F.S."/>
            <person name="Sara T."/>
            <person name="Anna F."/>
            <person name="Clotilde B."/>
            <person name="Roberto B."/>
            <person name="Veronica D.S."/>
            <person name="Fabio R."/>
            <person name="Monica P."/>
            <person name="Olivier J."/>
            <person name="Enrico T."/>
            <person name="Nicola S."/>
        </authorList>
    </citation>
    <scope>NUCLEOTIDE SEQUENCE [LARGE SCALE GENOMIC DNA]</scope>
    <source>
        <strain evidence="3 5">CCUG 50187</strain>
    </source>
</reference>
<evidence type="ECO:0000313" key="4">
    <source>
        <dbReference type="Proteomes" id="UP000182227"/>
    </source>
</evidence>
<name>A0A0U1DYN1_9MYCO</name>
<gene>
    <name evidence="3" type="ORF">AWB98_26735</name>
    <name evidence="2" type="ORF">BN970_06961</name>
</gene>
<feature type="region of interest" description="Disordered" evidence="1">
    <location>
        <begin position="1"/>
        <end position="23"/>
    </location>
</feature>
<dbReference type="Proteomes" id="UP000182227">
    <property type="component" value="Unassembled WGS sequence"/>
</dbReference>
<evidence type="ECO:0000313" key="5">
    <source>
        <dbReference type="Proteomes" id="UP000193811"/>
    </source>
</evidence>
<evidence type="ECO:0000313" key="2">
    <source>
        <dbReference type="EMBL" id="CQD25163.1"/>
    </source>
</evidence>
<dbReference type="AlphaFoldDB" id="A0A0U1DYN1"/>
<evidence type="ECO:0000256" key="1">
    <source>
        <dbReference type="SAM" id="MobiDB-lite"/>
    </source>
</evidence>
<dbReference type="EMBL" id="CTEF01000009">
    <property type="protein sequence ID" value="CQD25163.1"/>
    <property type="molecule type" value="Genomic_DNA"/>
</dbReference>
<sequence>MPDTPDVAKAPRRRRDWRHNETRASDKIVAKRVTAVDHKALTKLAEAQGVKVAVLLEPFVTELIKQAHEYCEKNGVILEPANAS</sequence>